<dbReference type="AlphaFoldDB" id="A0A916YPM6"/>
<keyword evidence="4" id="KW-1185">Reference proteome</keyword>
<feature type="transmembrane region" description="Helical" evidence="1">
    <location>
        <begin position="40"/>
        <end position="62"/>
    </location>
</feature>
<gene>
    <name evidence="3" type="ORF">GCM10010990_01140</name>
</gene>
<accession>A0A916YPM6</accession>
<evidence type="ECO:0000259" key="2">
    <source>
        <dbReference type="Pfam" id="PF03703"/>
    </source>
</evidence>
<dbReference type="RefSeq" id="WP_066772341.1">
    <property type="nucleotide sequence ID" value="NZ_BMIP01000001.1"/>
</dbReference>
<keyword evidence="1" id="KW-1133">Transmembrane helix</keyword>
<comment type="caution">
    <text evidence="3">The sequence shown here is derived from an EMBL/GenBank/DDBJ whole genome shotgun (WGS) entry which is preliminary data.</text>
</comment>
<reference evidence="3" key="2">
    <citation type="submission" date="2020-09" db="EMBL/GenBank/DDBJ databases">
        <authorList>
            <person name="Sun Q."/>
            <person name="Zhou Y."/>
        </authorList>
    </citation>
    <scope>NUCLEOTIDE SEQUENCE</scope>
    <source>
        <strain evidence="3">CGMCC 1.15360</strain>
    </source>
</reference>
<dbReference type="EMBL" id="BMIP01000001">
    <property type="protein sequence ID" value="GGD55764.1"/>
    <property type="molecule type" value="Genomic_DNA"/>
</dbReference>
<dbReference type="Pfam" id="PF03703">
    <property type="entry name" value="bPH_2"/>
    <property type="match status" value="1"/>
</dbReference>
<dbReference type="PANTHER" id="PTHR34473:SF2">
    <property type="entry name" value="UPF0699 TRANSMEMBRANE PROTEIN YDBT"/>
    <property type="match status" value="1"/>
</dbReference>
<dbReference type="OrthoDB" id="1750577at2"/>
<dbReference type="Proteomes" id="UP000612349">
    <property type="component" value="Unassembled WGS sequence"/>
</dbReference>
<feature type="transmembrane region" description="Helical" evidence="1">
    <location>
        <begin position="12"/>
        <end position="34"/>
    </location>
</feature>
<evidence type="ECO:0000313" key="3">
    <source>
        <dbReference type="EMBL" id="GGD55764.1"/>
    </source>
</evidence>
<dbReference type="InterPro" id="IPR005182">
    <property type="entry name" value="YdbS-like_PH"/>
</dbReference>
<reference evidence="3" key="1">
    <citation type="journal article" date="2014" name="Int. J. Syst. Evol. Microbiol.">
        <title>Complete genome sequence of Corynebacterium casei LMG S-19264T (=DSM 44701T), isolated from a smear-ripened cheese.</title>
        <authorList>
            <consortium name="US DOE Joint Genome Institute (JGI-PGF)"/>
            <person name="Walter F."/>
            <person name="Albersmeier A."/>
            <person name="Kalinowski J."/>
            <person name="Ruckert C."/>
        </authorList>
    </citation>
    <scope>NUCLEOTIDE SEQUENCE</scope>
    <source>
        <strain evidence="3">CGMCC 1.15360</strain>
    </source>
</reference>
<name>A0A916YPM6_9SPHN</name>
<keyword evidence="1" id="KW-0812">Transmembrane</keyword>
<proteinExistence type="predicted"/>
<evidence type="ECO:0000256" key="1">
    <source>
        <dbReference type="SAM" id="Phobius"/>
    </source>
</evidence>
<evidence type="ECO:0000313" key="4">
    <source>
        <dbReference type="Proteomes" id="UP000612349"/>
    </source>
</evidence>
<organism evidence="3 4">
    <name type="scientific">Croceicoccus mobilis</name>
    <dbReference type="NCBI Taxonomy" id="1703339"/>
    <lineage>
        <taxon>Bacteria</taxon>
        <taxon>Pseudomonadati</taxon>
        <taxon>Pseudomonadota</taxon>
        <taxon>Alphaproteobacteria</taxon>
        <taxon>Sphingomonadales</taxon>
        <taxon>Erythrobacteraceae</taxon>
        <taxon>Croceicoccus</taxon>
    </lineage>
</organism>
<dbReference type="PANTHER" id="PTHR34473">
    <property type="entry name" value="UPF0699 TRANSMEMBRANE PROTEIN YDBS"/>
    <property type="match status" value="1"/>
</dbReference>
<sequence>MIDELTPLHPNHRILMIVQGAIVGLPLLIGGIVLEITGKLPTGLAIVPAAIVALWLMGFAPLRRYRHKGYRLAQDRLRVVKGWLFHSDTVVPFGRVQHIDVLRSPLQRPFDLATLVLHTAGTHNSSVQLPGLLYDDAQAMRETIRAFITRETTGVLDDFTPEDLPGA</sequence>
<feature type="domain" description="YdbS-like PH" evidence="2">
    <location>
        <begin position="65"/>
        <end position="144"/>
    </location>
</feature>
<protein>
    <submittedName>
        <fullName evidence="3">Membrane protein</fullName>
    </submittedName>
</protein>
<keyword evidence="1" id="KW-0472">Membrane</keyword>